<name>A0A8K0CNL2_IGNLU</name>
<dbReference type="InterPro" id="IPR004117">
    <property type="entry name" value="7tm6_olfct_rcpt"/>
</dbReference>
<comment type="subcellular location">
    <subcellularLocation>
        <location evidence="1">Cell membrane</location>
        <topology evidence="1">Multi-pass membrane protein</topology>
    </subcellularLocation>
</comment>
<feature type="non-terminal residue" evidence="11">
    <location>
        <position position="1"/>
    </location>
</feature>
<dbReference type="OrthoDB" id="6749949at2759"/>
<evidence type="ECO:0000313" key="11">
    <source>
        <dbReference type="EMBL" id="KAF2888497.1"/>
    </source>
</evidence>
<evidence type="ECO:0000256" key="9">
    <source>
        <dbReference type="ARBA" id="ARBA00023224"/>
    </source>
</evidence>
<reference evidence="11" key="1">
    <citation type="submission" date="2019-08" db="EMBL/GenBank/DDBJ databases">
        <title>The genome of the North American firefly Photinus pyralis.</title>
        <authorList>
            <consortium name="Photinus pyralis genome working group"/>
            <person name="Fallon T.R."/>
            <person name="Sander Lower S.E."/>
            <person name="Weng J.-K."/>
        </authorList>
    </citation>
    <scope>NUCLEOTIDE SEQUENCE</scope>
    <source>
        <strain evidence="11">TRF0915ILg1</strain>
        <tissue evidence="11">Whole body</tissue>
    </source>
</reference>
<dbReference type="PANTHER" id="PTHR21137:SF35">
    <property type="entry name" value="ODORANT RECEPTOR 19A-RELATED"/>
    <property type="match status" value="1"/>
</dbReference>
<feature type="transmembrane region" description="Helical" evidence="10">
    <location>
        <begin position="165"/>
        <end position="198"/>
    </location>
</feature>
<keyword evidence="2" id="KW-1003">Cell membrane</keyword>
<keyword evidence="6 10" id="KW-1133">Transmembrane helix</keyword>
<evidence type="ECO:0000256" key="2">
    <source>
        <dbReference type="ARBA" id="ARBA00022475"/>
    </source>
</evidence>
<dbReference type="GO" id="GO:0007165">
    <property type="term" value="P:signal transduction"/>
    <property type="evidence" value="ECO:0007669"/>
    <property type="project" value="UniProtKB-KW"/>
</dbReference>
<accession>A0A8K0CNL2</accession>
<organism evidence="11 12">
    <name type="scientific">Ignelater luminosus</name>
    <name type="common">Cucubano</name>
    <name type="synonym">Pyrophorus luminosus</name>
    <dbReference type="NCBI Taxonomy" id="2038154"/>
    <lineage>
        <taxon>Eukaryota</taxon>
        <taxon>Metazoa</taxon>
        <taxon>Ecdysozoa</taxon>
        <taxon>Arthropoda</taxon>
        <taxon>Hexapoda</taxon>
        <taxon>Insecta</taxon>
        <taxon>Pterygota</taxon>
        <taxon>Neoptera</taxon>
        <taxon>Endopterygota</taxon>
        <taxon>Coleoptera</taxon>
        <taxon>Polyphaga</taxon>
        <taxon>Elateriformia</taxon>
        <taxon>Elateroidea</taxon>
        <taxon>Elateridae</taxon>
        <taxon>Agrypninae</taxon>
        <taxon>Pyrophorini</taxon>
        <taxon>Ignelater</taxon>
    </lineage>
</organism>
<feature type="transmembrane region" description="Helical" evidence="10">
    <location>
        <begin position="32"/>
        <end position="52"/>
    </location>
</feature>
<dbReference type="AlphaFoldDB" id="A0A8K0CNL2"/>
<dbReference type="PANTHER" id="PTHR21137">
    <property type="entry name" value="ODORANT RECEPTOR"/>
    <property type="match status" value="1"/>
</dbReference>
<evidence type="ECO:0008006" key="13">
    <source>
        <dbReference type="Google" id="ProtNLM"/>
    </source>
</evidence>
<keyword evidence="9" id="KW-0807">Transducer</keyword>
<proteinExistence type="predicted"/>
<keyword evidence="5" id="KW-0552">Olfaction</keyword>
<evidence type="ECO:0000256" key="6">
    <source>
        <dbReference type="ARBA" id="ARBA00022989"/>
    </source>
</evidence>
<dbReference type="EMBL" id="VTPC01076732">
    <property type="protein sequence ID" value="KAF2888497.1"/>
    <property type="molecule type" value="Genomic_DNA"/>
</dbReference>
<gene>
    <name evidence="11" type="ORF">ILUMI_17676</name>
</gene>
<feature type="transmembrane region" description="Helical" evidence="10">
    <location>
        <begin position="64"/>
        <end position="85"/>
    </location>
</feature>
<dbReference type="Proteomes" id="UP000801492">
    <property type="component" value="Unassembled WGS sequence"/>
</dbReference>
<dbReference type="Pfam" id="PF02949">
    <property type="entry name" value="7tm_6"/>
    <property type="match status" value="1"/>
</dbReference>
<keyword evidence="3" id="KW-0716">Sensory transduction</keyword>
<dbReference type="GO" id="GO:0005886">
    <property type="term" value="C:plasma membrane"/>
    <property type="evidence" value="ECO:0007669"/>
    <property type="project" value="UniProtKB-SubCell"/>
</dbReference>
<evidence type="ECO:0000256" key="5">
    <source>
        <dbReference type="ARBA" id="ARBA00022725"/>
    </source>
</evidence>
<sequence length="286" mass="32702">MAKLNVKENLKNVIGLMMVLGIWPRESPSTLYIIRGSTLMFLLALFTATIIVQALKFVDVESTSFGLCVVMAALHCIIKYVFLYTKRQHVFNLMRMLDEPILSVHDDHLFIYLTDKLKMCRLWEYVYFYCAVATAILINTIKMLNMKSPRSLPVPFPIDMEKQSFLVFVSVWLFEGITMIFGCASIACFDSLLFFFIAIAAAELRILREKITEATDFQKSDSRTMQILDFDDIVNNRLKDCIKQHVAIERYIPIASIDFGIIALFFVTASTELTMFCAAGNEVTLQ</sequence>
<evidence type="ECO:0000256" key="3">
    <source>
        <dbReference type="ARBA" id="ARBA00022606"/>
    </source>
</evidence>
<comment type="caution">
    <text evidence="11">The sequence shown here is derived from an EMBL/GenBank/DDBJ whole genome shotgun (WGS) entry which is preliminary data.</text>
</comment>
<evidence type="ECO:0000256" key="7">
    <source>
        <dbReference type="ARBA" id="ARBA00023136"/>
    </source>
</evidence>
<evidence type="ECO:0000256" key="1">
    <source>
        <dbReference type="ARBA" id="ARBA00004651"/>
    </source>
</evidence>
<feature type="transmembrane region" description="Helical" evidence="10">
    <location>
        <begin position="126"/>
        <end position="145"/>
    </location>
</feature>
<keyword evidence="8" id="KW-0675">Receptor</keyword>
<evidence type="ECO:0000256" key="4">
    <source>
        <dbReference type="ARBA" id="ARBA00022692"/>
    </source>
</evidence>
<evidence type="ECO:0000256" key="8">
    <source>
        <dbReference type="ARBA" id="ARBA00023170"/>
    </source>
</evidence>
<keyword evidence="12" id="KW-1185">Reference proteome</keyword>
<evidence type="ECO:0000313" key="12">
    <source>
        <dbReference type="Proteomes" id="UP000801492"/>
    </source>
</evidence>
<keyword evidence="4 10" id="KW-0812">Transmembrane</keyword>
<dbReference type="GO" id="GO:0005549">
    <property type="term" value="F:odorant binding"/>
    <property type="evidence" value="ECO:0007669"/>
    <property type="project" value="InterPro"/>
</dbReference>
<protein>
    <recommendedName>
        <fullName evidence="13">Odorant receptor</fullName>
    </recommendedName>
</protein>
<dbReference type="GO" id="GO:0004984">
    <property type="term" value="F:olfactory receptor activity"/>
    <property type="evidence" value="ECO:0007669"/>
    <property type="project" value="InterPro"/>
</dbReference>
<evidence type="ECO:0000256" key="10">
    <source>
        <dbReference type="SAM" id="Phobius"/>
    </source>
</evidence>
<keyword evidence="7 10" id="KW-0472">Membrane</keyword>